<evidence type="ECO:0000313" key="1">
    <source>
        <dbReference type="EMBL" id="ELY68937.1"/>
    </source>
</evidence>
<comment type="caution">
    <text evidence="1">The sequence shown here is derived from an EMBL/GenBank/DDBJ whole genome shotgun (WGS) entry which is preliminary data.</text>
</comment>
<dbReference type="Proteomes" id="UP000011632">
    <property type="component" value="Unassembled WGS sequence"/>
</dbReference>
<keyword evidence="2" id="KW-1185">Reference proteome</keyword>
<protein>
    <submittedName>
        <fullName evidence="1">Uncharacterized protein</fullName>
    </submittedName>
</protein>
<evidence type="ECO:0000313" key="2">
    <source>
        <dbReference type="Proteomes" id="UP000011632"/>
    </source>
</evidence>
<dbReference type="AlphaFoldDB" id="L9Y5D9"/>
<dbReference type="STRING" id="1227496.C489_06208"/>
<gene>
    <name evidence="1" type="ORF">C489_06208</name>
</gene>
<organism evidence="1 2">
    <name type="scientific">Natrinema versiforme JCM 10478</name>
    <dbReference type="NCBI Taxonomy" id="1227496"/>
    <lineage>
        <taxon>Archaea</taxon>
        <taxon>Methanobacteriati</taxon>
        <taxon>Methanobacteriota</taxon>
        <taxon>Stenosarchaea group</taxon>
        <taxon>Halobacteria</taxon>
        <taxon>Halobacteriales</taxon>
        <taxon>Natrialbaceae</taxon>
        <taxon>Natrinema</taxon>
    </lineage>
</organism>
<dbReference type="EMBL" id="AOID01000019">
    <property type="protein sequence ID" value="ELY68937.1"/>
    <property type="molecule type" value="Genomic_DNA"/>
</dbReference>
<name>L9Y5D9_9EURY</name>
<sequence>MSDTPSVTDLTTREWNAARKKPVEIEYAGPFTDPTIVETIEGDFEVDDEYIDKHGGFVIIRGIEDELYPCALDIFRDTYETLDEDEGED</sequence>
<reference evidence="1 2" key="1">
    <citation type="journal article" date="2014" name="PLoS Genet.">
        <title>Phylogenetically driven sequencing of extremely halophilic archaea reveals strategies for static and dynamic osmo-response.</title>
        <authorList>
            <person name="Becker E.A."/>
            <person name="Seitzer P.M."/>
            <person name="Tritt A."/>
            <person name="Larsen D."/>
            <person name="Krusor M."/>
            <person name="Yao A.I."/>
            <person name="Wu D."/>
            <person name="Madern D."/>
            <person name="Eisen J.A."/>
            <person name="Darling A.E."/>
            <person name="Facciotti M.T."/>
        </authorList>
    </citation>
    <scope>NUCLEOTIDE SEQUENCE [LARGE SCALE GENOMIC DNA]</scope>
    <source>
        <strain evidence="1 2">JCM 10478</strain>
    </source>
</reference>
<proteinExistence type="predicted"/>
<accession>L9Y5D9</accession>
<dbReference type="RefSeq" id="WP_006430299.1">
    <property type="nucleotide sequence ID" value="NZ_AOID01000019.1"/>
</dbReference>
<dbReference type="OrthoDB" id="291924at2157"/>
<dbReference type="PATRIC" id="fig|1227496.3.peg.1253"/>